<organism evidence="1 2">
    <name type="scientific">Pomacea canaliculata</name>
    <name type="common">Golden apple snail</name>
    <dbReference type="NCBI Taxonomy" id="400727"/>
    <lineage>
        <taxon>Eukaryota</taxon>
        <taxon>Metazoa</taxon>
        <taxon>Spiralia</taxon>
        <taxon>Lophotrochozoa</taxon>
        <taxon>Mollusca</taxon>
        <taxon>Gastropoda</taxon>
        <taxon>Caenogastropoda</taxon>
        <taxon>Architaenioglossa</taxon>
        <taxon>Ampullarioidea</taxon>
        <taxon>Ampullariidae</taxon>
        <taxon>Pomacea</taxon>
    </lineage>
</organism>
<keyword evidence="2" id="KW-1185">Reference proteome</keyword>
<sequence length="176" mass="20116">MQRDSDWSVRPDSDMCPSKEDHYKFVFWTPSQPVSKWNCTSRRVGKGKRGGGENKFFNMPYFSVRKAEIPDFKQTWKKLEVHLKEIAVLAAQVVVEKSVLKYDFGTKPPAGVKFRWTANGNAELYTDHDSQPSSGVIPEDVRKSLGNGQVKIEGNYVIVEFNKTPKVDLTEYQSCF</sequence>
<evidence type="ECO:0000313" key="2">
    <source>
        <dbReference type="Proteomes" id="UP000245119"/>
    </source>
</evidence>
<proteinExistence type="predicted"/>
<name>A0A2T7NCL7_POMCA</name>
<accession>A0A2T7NCL7</accession>
<protein>
    <submittedName>
        <fullName evidence="1">Uncharacterized protein</fullName>
    </submittedName>
</protein>
<gene>
    <name evidence="1" type="ORF">C0Q70_21478</name>
</gene>
<evidence type="ECO:0000313" key="1">
    <source>
        <dbReference type="EMBL" id="PVD18919.1"/>
    </source>
</evidence>
<comment type="caution">
    <text evidence="1">The sequence shown here is derived from an EMBL/GenBank/DDBJ whole genome shotgun (WGS) entry which is preliminary data.</text>
</comment>
<dbReference type="AlphaFoldDB" id="A0A2T7NCL7"/>
<dbReference type="EMBL" id="PZQS01000014">
    <property type="protein sequence ID" value="PVD18919.1"/>
    <property type="molecule type" value="Genomic_DNA"/>
</dbReference>
<dbReference type="Proteomes" id="UP000245119">
    <property type="component" value="Linkage Group LG14"/>
</dbReference>
<reference evidence="1 2" key="1">
    <citation type="submission" date="2018-04" db="EMBL/GenBank/DDBJ databases">
        <title>The genome of golden apple snail Pomacea canaliculata provides insight into stress tolerance and invasive adaptation.</title>
        <authorList>
            <person name="Liu C."/>
            <person name="Liu B."/>
            <person name="Ren Y."/>
            <person name="Zhang Y."/>
            <person name="Wang H."/>
            <person name="Li S."/>
            <person name="Jiang F."/>
            <person name="Yin L."/>
            <person name="Zhang G."/>
            <person name="Qian W."/>
            <person name="Fan W."/>
        </authorList>
    </citation>
    <scope>NUCLEOTIDE SEQUENCE [LARGE SCALE GENOMIC DNA]</scope>
    <source>
        <strain evidence="1">SZHN2017</strain>
        <tissue evidence="1">Muscle</tissue>
    </source>
</reference>